<dbReference type="OrthoDB" id="6359816at2759"/>
<accession>A0A6A6B9L2</accession>
<dbReference type="Proteomes" id="UP000799438">
    <property type="component" value="Unassembled WGS sequence"/>
</dbReference>
<evidence type="ECO:0000313" key="3">
    <source>
        <dbReference type="EMBL" id="KAF2139171.1"/>
    </source>
</evidence>
<evidence type="ECO:0000256" key="1">
    <source>
        <dbReference type="SAM" id="MobiDB-lite"/>
    </source>
</evidence>
<name>A0A6A6B9L2_9PEZI</name>
<dbReference type="AlphaFoldDB" id="A0A6A6B9L2"/>
<protein>
    <recommendedName>
        <fullName evidence="2">BTB domain-containing protein</fullName>
    </recommendedName>
</protein>
<dbReference type="CDD" id="cd18186">
    <property type="entry name" value="BTB_POZ_ZBTB_KLHL-like"/>
    <property type="match status" value="1"/>
</dbReference>
<dbReference type="RefSeq" id="XP_033394884.1">
    <property type="nucleotide sequence ID" value="XM_033542361.1"/>
</dbReference>
<dbReference type="PROSITE" id="PS50097">
    <property type="entry name" value="BTB"/>
    <property type="match status" value="1"/>
</dbReference>
<reference evidence="3" key="1">
    <citation type="journal article" date="2020" name="Stud. Mycol.">
        <title>101 Dothideomycetes genomes: a test case for predicting lifestyles and emergence of pathogens.</title>
        <authorList>
            <person name="Haridas S."/>
            <person name="Albert R."/>
            <person name="Binder M."/>
            <person name="Bloem J."/>
            <person name="Labutti K."/>
            <person name="Salamov A."/>
            <person name="Andreopoulos B."/>
            <person name="Baker S."/>
            <person name="Barry K."/>
            <person name="Bills G."/>
            <person name="Bluhm B."/>
            <person name="Cannon C."/>
            <person name="Castanera R."/>
            <person name="Culley D."/>
            <person name="Daum C."/>
            <person name="Ezra D."/>
            <person name="Gonzalez J."/>
            <person name="Henrissat B."/>
            <person name="Kuo A."/>
            <person name="Liang C."/>
            <person name="Lipzen A."/>
            <person name="Lutzoni F."/>
            <person name="Magnuson J."/>
            <person name="Mondo S."/>
            <person name="Nolan M."/>
            <person name="Ohm R."/>
            <person name="Pangilinan J."/>
            <person name="Park H.-J."/>
            <person name="Ramirez L."/>
            <person name="Alfaro M."/>
            <person name="Sun H."/>
            <person name="Tritt A."/>
            <person name="Yoshinaga Y."/>
            <person name="Zwiers L.-H."/>
            <person name="Turgeon B."/>
            <person name="Goodwin S."/>
            <person name="Spatafora J."/>
            <person name="Crous P."/>
            <person name="Grigoriev I."/>
        </authorList>
    </citation>
    <scope>NUCLEOTIDE SEQUENCE</scope>
    <source>
        <strain evidence="3">CBS 121167</strain>
    </source>
</reference>
<evidence type="ECO:0000259" key="2">
    <source>
        <dbReference type="PROSITE" id="PS50097"/>
    </source>
</evidence>
<gene>
    <name evidence="3" type="ORF">K452DRAFT_300717</name>
</gene>
<evidence type="ECO:0000313" key="4">
    <source>
        <dbReference type="Proteomes" id="UP000799438"/>
    </source>
</evidence>
<sequence>MAVNDSPSTKGLTTSLTKYLQPGKFSDLKVRCSDDIMYDVHKAIVCSQSRFFEQACNPAHTFKENATGVIELKNEDADAVRALLQFMYYCGYETPSETGNPGDRSSAPSSSSSSKINRANDFEFYTNWRKRKRAPATTSPSLTEMLFHAQMYGLSGFYGIDALAPYAKQRFEACVDERAGWKEARFARVVELVYATTPARNRGLRDMVVYVCRRNYRALMADPDFAAMKTRLAESFAKELDAAVARAGSRFPLDVEAYRCPAKRCDNVFYANPELVRKNYKGWDGESRVFCTFCCGELALEDLKGLQVIEKYDVVTE</sequence>
<dbReference type="EMBL" id="ML995494">
    <property type="protein sequence ID" value="KAF2139171.1"/>
    <property type="molecule type" value="Genomic_DNA"/>
</dbReference>
<dbReference type="Pfam" id="PF00651">
    <property type="entry name" value="BTB"/>
    <property type="match status" value="1"/>
</dbReference>
<feature type="domain" description="BTB" evidence="2">
    <location>
        <begin position="26"/>
        <end position="96"/>
    </location>
</feature>
<dbReference type="PANTHER" id="PTHR47843">
    <property type="entry name" value="BTB DOMAIN-CONTAINING PROTEIN-RELATED"/>
    <property type="match status" value="1"/>
</dbReference>
<dbReference type="GeneID" id="54299858"/>
<dbReference type="PANTHER" id="PTHR47843:SF5">
    <property type="entry name" value="BTB_POZ DOMAIN PROTEIN"/>
    <property type="match status" value="1"/>
</dbReference>
<feature type="compositionally biased region" description="Low complexity" evidence="1">
    <location>
        <begin position="105"/>
        <end position="114"/>
    </location>
</feature>
<organism evidence="3 4">
    <name type="scientific">Aplosporella prunicola CBS 121167</name>
    <dbReference type="NCBI Taxonomy" id="1176127"/>
    <lineage>
        <taxon>Eukaryota</taxon>
        <taxon>Fungi</taxon>
        <taxon>Dikarya</taxon>
        <taxon>Ascomycota</taxon>
        <taxon>Pezizomycotina</taxon>
        <taxon>Dothideomycetes</taxon>
        <taxon>Dothideomycetes incertae sedis</taxon>
        <taxon>Botryosphaeriales</taxon>
        <taxon>Aplosporellaceae</taxon>
        <taxon>Aplosporella</taxon>
    </lineage>
</organism>
<dbReference type="InterPro" id="IPR000210">
    <property type="entry name" value="BTB/POZ_dom"/>
</dbReference>
<dbReference type="InterPro" id="IPR011333">
    <property type="entry name" value="SKP1/BTB/POZ_sf"/>
</dbReference>
<dbReference type="Gene3D" id="3.30.710.10">
    <property type="entry name" value="Potassium Channel Kv1.1, Chain A"/>
    <property type="match status" value="1"/>
</dbReference>
<dbReference type="SUPFAM" id="SSF54695">
    <property type="entry name" value="POZ domain"/>
    <property type="match status" value="1"/>
</dbReference>
<proteinExistence type="predicted"/>
<keyword evidence="4" id="KW-1185">Reference proteome</keyword>
<feature type="region of interest" description="Disordered" evidence="1">
    <location>
        <begin position="96"/>
        <end position="115"/>
    </location>
</feature>